<evidence type="ECO:0000256" key="1">
    <source>
        <dbReference type="SAM" id="MobiDB-lite"/>
    </source>
</evidence>
<keyword evidence="2" id="KW-1133">Transmembrane helix</keyword>
<protein>
    <recommendedName>
        <fullName evidence="5">Glycoprotein</fullName>
    </recommendedName>
</protein>
<keyword evidence="2" id="KW-0472">Membrane</keyword>
<dbReference type="SUPFAM" id="SSF161008">
    <property type="entry name" value="Viral glycoprotein ectodomain-like"/>
    <property type="match status" value="1"/>
</dbReference>
<feature type="transmembrane region" description="Helical" evidence="2">
    <location>
        <begin position="69"/>
        <end position="90"/>
    </location>
</feature>
<evidence type="ECO:0000256" key="2">
    <source>
        <dbReference type="SAM" id="Phobius"/>
    </source>
</evidence>
<evidence type="ECO:0008006" key="5">
    <source>
        <dbReference type="Google" id="ProtNLM"/>
    </source>
</evidence>
<feature type="region of interest" description="Disordered" evidence="1">
    <location>
        <begin position="697"/>
        <end position="721"/>
    </location>
</feature>
<keyword evidence="2" id="KW-0812">Transmembrane</keyword>
<feature type="compositionally biased region" description="Basic residues" evidence="1">
    <location>
        <begin position="711"/>
        <end position="721"/>
    </location>
</feature>
<accession>A0AA39LIY2</accession>
<comment type="caution">
    <text evidence="3">The sequence shown here is derived from an EMBL/GenBank/DDBJ whole genome shotgun (WGS) entry which is preliminary data.</text>
</comment>
<dbReference type="Gene3D" id="1.20.5.1890">
    <property type="match status" value="1"/>
</dbReference>
<organism evidence="3 4">
    <name type="scientific">Steinernema hermaphroditum</name>
    <dbReference type="NCBI Taxonomy" id="289476"/>
    <lineage>
        <taxon>Eukaryota</taxon>
        <taxon>Metazoa</taxon>
        <taxon>Ecdysozoa</taxon>
        <taxon>Nematoda</taxon>
        <taxon>Chromadorea</taxon>
        <taxon>Rhabditida</taxon>
        <taxon>Tylenchina</taxon>
        <taxon>Panagrolaimomorpha</taxon>
        <taxon>Strongyloidoidea</taxon>
        <taxon>Steinernematidae</taxon>
        <taxon>Steinernema</taxon>
    </lineage>
</organism>
<proteinExistence type="predicted"/>
<dbReference type="Pfam" id="PF24664">
    <property type="entry name" value="Monjiviricetes_fusion"/>
    <property type="match status" value="1"/>
</dbReference>
<sequence>MLFKCTTPSCFHSCWKAAQDNDLRRYQGPGSSSSSRESLSKQSGLAGCRLFLRMEKHLPFEPRRMSIRFNFSSMFFPVILLLILVSTIGADEDELKGYQICMAPKTGNFVSLPVRQKCRLAKNEARFVKNGTVSVYVPSTNLTRLQAVRCSAVLSSYYNTNSIFGSGKDQRFYRNVTRSECLEMHLTRKFRGQPFVDRGDGLLVTQPDTTHQFSLVGHMYDVESFVVMIGTVATRDGKAVYSNLGDTTGCLVNDGECIRRESTIIWEIPNFSEFKYHVELGTYDAYIRKTEILIEEIQSVFTMSPKEHEQAYAKKFYGEKAIKCENDVILVVHNATDAWIAGAMEEATVEPPDTFENGTAYPDLNPLSKEANVRLTYVERKLREFSLTHVDRMWLQICNMHNRHVEAARAFLRVDPSTAIRMWLKRTNVSAVFAGDVLMIYECVPVNLIQIYKDHLIGDTCFHFEPVLTEYNVTMFVLPGTRDLVSRSERVHCDHVIHSVRRSGDEFLSIDGYPVQVTAPGEAYIFRPSLSRHQSIVFNAPSLFKSELSAALTTVSLINEQQRRIRDIEEFFDRELRKQQVDNDRKGLKDVQKWFVRMKDEVKSVVTEFLKEWGATLRIIASGFAVLAFALGIPMVVKYFSIDRKDKYKVNYVDQIYRCSDDCDPIQDYCEKCGHVARILYYPGRKRFTLPADKNYSQPPCNVNHKEAPRRVRTRSLDRRK</sequence>
<dbReference type="AlphaFoldDB" id="A0AA39LIY2"/>
<reference evidence="3" key="1">
    <citation type="submission" date="2023-06" db="EMBL/GenBank/DDBJ databases">
        <title>Genomic analysis of the entomopathogenic nematode Steinernema hermaphroditum.</title>
        <authorList>
            <person name="Schwarz E.M."/>
            <person name="Heppert J.K."/>
            <person name="Baniya A."/>
            <person name="Schwartz H.T."/>
            <person name="Tan C.-H."/>
            <person name="Antoshechkin I."/>
            <person name="Sternberg P.W."/>
            <person name="Goodrich-Blair H."/>
            <person name="Dillman A.R."/>
        </authorList>
    </citation>
    <scope>NUCLEOTIDE SEQUENCE</scope>
    <source>
        <strain evidence="3">PS9179</strain>
        <tissue evidence="3">Whole animal</tissue>
    </source>
</reference>
<dbReference type="Proteomes" id="UP001175271">
    <property type="component" value="Unassembled WGS sequence"/>
</dbReference>
<dbReference type="EMBL" id="JAUCMV010000005">
    <property type="protein sequence ID" value="KAK0399017.1"/>
    <property type="molecule type" value="Genomic_DNA"/>
</dbReference>
<gene>
    <name evidence="3" type="ORF">QR680_002865</name>
</gene>
<keyword evidence="4" id="KW-1185">Reference proteome</keyword>
<feature type="transmembrane region" description="Helical" evidence="2">
    <location>
        <begin position="619"/>
        <end position="640"/>
    </location>
</feature>
<name>A0AA39LIY2_9BILA</name>
<evidence type="ECO:0000313" key="3">
    <source>
        <dbReference type="EMBL" id="KAK0399017.1"/>
    </source>
</evidence>
<evidence type="ECO:0000313" key="4">
    <source>
        <dbReference type="Proteomes" id="UP001175271"/>
    </source>
</evidence>